<name>A0A0D9A0X8_9CYAN</name>
<dbReference type="Pfam" id="PF03808">
    <property type="entry name" value="Glyco_tran_WecG"/>
    <property type="match status" value="1"/>
</dbReference>
<dbReference type="EMBL" id="JYON01000002">
    <property type="protein sequence ID" value="KJH73141.1"/>
    <property type="molecule type" value="Genomic_DNA"/>
</dbReference>
<dbReference type="PANTHER" id="PTHR34136">
    <property type="match status" value="1"/>
</dbReference>
<dbReference type="NCBIfam" id="TIGR00696">
    <property type="entry name" value="wecG_tagA_cpsF"/>
    <property type="match status" value="1"/>
</dbReference>
<gene>
    <name evidence="3" type="ORF">UH38_03545</name>
</gene>
<keyword evidence="1" id="KW-0328">Glycosyltransferase</keyword>
<evidence type="ECO:0000256" key="1">
    <source>
        <dbReference type="ARBA" id="ARBA00022676"/>
    </source>
</evidence>
<dbReference type="InterPro" id="IPR004629">
    <property type="entry name" value="WecG_TagA_CpsF"/>
</dbReference>
<dbReference type="RefSeq" id="WP_082065294.1">
    <property type="nucleotide sequence ID" value="NZ_CAWMDP010000059.1"/>
</dbReference>
<evidence type="ECO:0000313" key="4">
    <source>
        <dbReference type="Proteomes" id="UP000032452"/>
    </source>
</evidence>
<dbReference type="AlphaFoldDB" id="A0A0D9A0X8"/>
<dbReference type="PATRIC" id="fig|1618023.3.peg.5195"/>
<organism evidence="3 4">
    <name type="scientific">Aliterella atlantica CENA595</name>
    <dbReference type="NCBI Taxonomy" id="1618023"/>
    <lineage>
        <taxon>Bacteria</taxon>
        <taxon>Bacillati</taxon>
        <taxon>Cyanobacteriota</taxon>
        <taxon>Cyanophyceae</taxon>
        <taxon>Chroococcidiopsidales</taxon>
        <taxon>Aliterellaceae</taxon>
        <taxon>Aliterella</taxon>
    </lineage>
</organism>
<evidence type="ECO:0000256" key="2">
    <source>
        <dbReference type="ARBA" id="ARBA00022679"/>
    </source>
</evidence>
<accession>A0A0D9A0X8</accession>
<keyword evidence="4" id="KW-1185">Reference proteome</keyword>
<keyword evidence="2 3" id="KW-0808">Transferase</keyword>
<comment type="caution">
    <text evidence="3">The sequence shown here is derived from an EMBL/GenBank/DDBJ whole genome shotgun (WGS) entry which is preliminary data.</text>
</comment>
<evidence type="ECO:0000313" key="3">
    <source>
        <dbReference type="EMBL" id="KJH73141.1"/>
    </source>
</evidence>
<reference evidence="3 4" key="1">
    <citation type="submission" date="2015-02" db="EMBL/GenBank/DDBJ databases">
        <title>Draft genome of a novel marine cyanobacterium (Chroococcales) isolated from South Atlantic Ocean.</title>
        <authorList>
            <person name="Rigonato J."/>
            <person name="Alvarenga D.O."/>
            <person name="Branco L.H."/>
            <person name="Varani A.M."/>
            <person name="Brandini F.P."/>
            <person name="Fiore M.F."/>
        </authorList>
    </citation>
    <scope>NUCLEOTIDE SEQUENCE [LARGE SCALE GENOMIC DNA]</scope>
    <source>
        <strain evidence="3 4">CENA595</strain>
    </source>
</reference>
<dbReference type="CDD" id="cd06533">
    <property type="entry name" value="Glyco_transf_WecG_TagA"/>
    <property type="match status" value="1"/>
</dbReference>
<dbReference type="STRING" id="1618023.UH38_03545"/>
<dbReference type="Proteomes" id="UP000032452">
    <property type="component" value="Unassembled WGS sequence"/>
</dbReference>
<sequence>MNNINEVTIERQLLDRIIDEQNKNQHLDTSTNLELEPENFFTHLNVIGSPVTALHFESQINLIFEWAMSKVSKFVCVANTHMLIEAYKNPKFAAVLNNADIVTPDGMPLVWMLRLMGSRTQNRAAGMDILLSICKLAPLRDVSVFFLGSEEKTLEQMRKKLEQEFPALRIAGMEPLPFRPLTPAEDEAIVQQINDSGAGIVLVALGCPKQEYWMDLHKDKIKAVMIGLGGAFPVFADLQKRAPCWMRNLGSEWLYRLIQEPIRLWHRYFSTIPMFVWLALKQLIILVYEDLTKSTKLTVTSDQ</sequence>
<dbReference type="GO" id="GO:0016758">
    <property type="term" value="F:hexosyltransferase activity"/>
    <property type="evidence" value="ECO:0007669"/>
    <property type="project" value="TreeGrafter"/>
</dbReference>
<dbReference type="OrthoDB" id="9771846at2"/>
<proteinExistence type="predicted"/>
<dbReference type="PANTHER" id="PTHR34136:SF1">
    <property type="entry name" value="UDP-N-ACETYL-D-MANNOSAMINURONIC ACID TRANSFERASE"/>
    <property type="match status" value="1"/>
</dbReference>
<protein>
    <submittedName>
        <fullName evidence="3">Glycosyl transferase</fullName>
    </submittedName>
</protein>